<dbReference type="Gene3D" id="3.30.870.10">
    <property type="entry name" value="Endonuclease Chain A"/>
    <property type="match status" value="1"/>
</dbReference>
<dbReference type="AlphaFoldDB" id="A0A328PUW7"/>
<dbReference type="EMBL" id="QKVO01000012">
    <property type="protein sequence ID" value="RAO94899.1"/>
    <property type="molecule type" value="Genomic_DNA"/>
</dbReference>
<evidence type="ECO:0000313" key="3">
    <source>
        <dbReference type="Proteomes" id="UP000249762"/>
    </source>
</evidence>
<evidence type="ECO:0000313" key="2">
    <source>
        <dbReference type="EMBL" id="RAO94899.1"/>
    </source>
</evidence>
<keyword evidence="3" id="KW-1185">Reference proteome</keyword>
<feature type="domain" description="Restriction endonuclease type II NgoFVII N-terminal" evidence="1">
    <location>
        <begin position="35"/>
        <end position="188"/>
    </location>
</feature>
<gene>
    <name evidence="2" type="ORF">DNK47_02595</name>
</gene>
<organism evidence="2 3">
    <name type="scientific">Mycoplasma wenyonii</name>
    <dbReference type="NCBI Taxonomy" id="65123"/>
    <lineage>
        <taxon>Bacteria</taxon>
        <taxon>Bacillati</taxon>
        <taxon>Mycoplasmatota</taxon>
        <taxon>Mollicutes</taxon>
        <taxon>Mycoplasmataceae</taxon>
        <taxon>Mycoplasma</taxon>
    </lineage>
</organism>
<name>A0A328PUW7_9MOLU</name>
<dbReference type="Pfam" id="PF09565">
    <property type="entry name" value="RE_NgoFVII"/>
    <property type="match status" value="1"/>
</dbReference>
<protein>
    <recommendedName>
        <fullName evidence="1">Restriction endonuclease type II NgoFVII N-terminal domain-containing protein</fullName>
    </recommendedName>
</protein>
<accession>A0A328PUW7</accession>
<dbReference type="InterPro" id="IPR019065">
    <property type="entry name" value="RE_NgoFVII_N"/>
</dbReference>
<dbReference type="Proteomes" id="UP000249762">
    <property type="component" value="Unassembled WGS sequence"/>
</dbReference>
<sequence>MESPNNNFFNTFQVQTKFLYSNIQPLLVQKNQEIIHDCFKEEIQKADQLKIAVGFSSYSSLWELDKLITQHKIKNICLILGMYFFNGFPKKLFKLALAINSKWQKTGIGEIRVTYSLKYHGKLYCFIKNDQITSAILGSPNLSFLTIADQTHLKQYEIAFFTNDSQLLESSVNHINRLASQDISENIDVLKKKQLLSYKSTQYKRKRNFKID</sequence>
<comment type="caution">
    <text evidence="2">The sequence shown here is derived from an EMBL/GenBank/DDBJ whole genome shotgun (WGS) entry which is preliminary data.</text>
</comment>
<dbReference type="OrthoDB" id="4404208at2"/>
<proteinExistence type="predicted"/>
<reference evidence="3" key="1">
    <citation type="submission" date="2018-06" db="EMBL/GenBank/DDBJ databases">
        <authorList>
            <person name="Martinez Ocampo F."/>
            <person name="Quiroz Castaneda R.E."/>
            <person name="Rojas Lopez X."/>
        </authorList>
    </citation>
    <scope>NUCLEOTIDE SEQUENCE [LARGE SCALE GENOMIC DNA]</scope>
    <source>
        <strain evidence="3">INIFAP02</strain>
    </source>
</reference>
<evidence type="ECO:0000259" key="1">
    <source>
        <dbReference type="Pfam" id="PF09565"/>
    </source>
</evidence>